<dbReference type="OrthoDB" id="9772350at2"/>
<dbReference type="SUPFAM" id="SSF51735">
    <property type="entry name" value="NAD(P)-binding Rossmann-fold domains"/>
    <property type="match status" value="1"/>
</dbReference>
<gene>
    <name evidence="2" type="ORF">SERN_1133</name>
</gene>
<dbReference type="Gene3D" id="3.30.360.10">
    <property type="entry name" value="Dihydrodipicolinate Reductase, domain 2"/>
    <property type="match status" value="1"/>
</dbReference>
<evidence type="ECO:0000313" key="3">
    <source>
        <dbReference type="Proteomes" id="UP000297318"/>
    </source>
</evidence>
<dbReference type="InterPro" id="IPR036291">
    <property type="entry name" value="NAD(P)-bd_dom_sf"/>
</dbReference>
<dbReference type="PANTHER" id="PTHR43377">
    <property type="entry name" value="BILIVERDIN REDUCTASE A"/>
    <property type="match status" value="1"/>
</dbReference>
<sequence>MTPTAAAATPATPPAAGPARFAVVGSGWRAAFFLRVARQLPERFAVTGVVSRSAERGAEVERAWGVPTWRTVAEALAADRPDFAVVSVPHEVAPGVIRELVSRDVPVLSETPPAPDVPALRELWAAVGGSGLVQVAEHSPFMPAHAARVEAVRRGLIGTPGSVQISSTHGYHAVAVIRALLGVGFEDVAVSAHVSTAPLVDVMNRQGWTDDDEPRDAETTLATLGFASGRSALYDFTDNQWHNPLRTNRIVVRGSRGEMVDDRVVRLAGPRTVVESRLARRQAGIEQDLEGFDLDHLSLDGEVLFRNPFQGARLADDEIAVASLLGATAAWVAGAGPAPYPLAEASQDHLISLAMTEAARSGSVVRTGTEDWAG</sequence>
<dbReference type="InterPro" id="IPR000683">
    <property type="entry name" value="Gfo/Idh/MocA-like_OxRdtase_N"/>
</dbReference>
<evidence type="ECO:0000313" key="2">
    <source>
        <dbReference type="EMBL" id="TGO05129.1"/>
    </source>
</evidence>
<organism evidence="2 3">
    <name type="scientific">Serinibacter arcticus</name>
    <dbReference type="NCBI Taxonomy" id="1655435"/>
    <lineage>
        <taxon>Bacteria</taxon>
        <taxon>Bacillati</taxon>
        <taxon>Actinomycetota</taxon>
        <taxon>Actinomycetes</taxon>
        <taxon>Micrococcales</taxon>
        <taxon>Beutenbergiaceae</taxon>
        <taxon>Serinibacter</taxon>
    </lineage>
</organism>
<proteinExistence type="predicted"/>
<dbReference type="InterPro" id="IPR051450">
    <property type="entry name" value="Gfo/Idh/MocA_Oxidoreductases"/>
</dbReference>
<dbReference type="SUPFAM" id="SSF55347">
    <property type="entry name" value="Glyceraldehyde-3-phosphate dehydrogenase-like, C-terminal domain"/>
    <property type="match status" value="1"/>
</dbReference>
<dbReference type="GO" id="GO:0000166">
    <property type="term" value="F:nucleotide binding"/>
    <property type="evidence" value="ECO:0007669"/>
    <property type="project" value="InterPro"/>
</dbReference>
<keyword evidence="3" id="KW-1185">Reference proteome</keyword>
<reference evidence="2 3" key="1">
    <citation type="submission" date="2018-11" db="EMBL/GenBank/DDBJ databases">
        <title>Complete genome sequencing of the Actinobacteria Serinibacter sp. K3-2.</title>
        <authorList>
            <person name="Rakitin A.L."/>
            <person name="Beletsky A.V."/>
            <person name="Mardanov A.V."/>
            <person name="Ravin N.V."/>
            <person name="Gromova A.S."/>
            <person name="Filippova S.N."/>
            <person name="Gal'Chenko V.F."/>
        </authorList>
    </citation>
    <scope>NUCLEOTIDE SEQUENCE [LARGE SCALE GENOMIC DNA]</scope>
    <source>
        <strain evidence="2 3">K3-2</strain>
    </source>
</reference>
<protein>
    <submittedName>
        <fullName evidence="2">Oxidoreductase domain protein</fullName>
    </submittedName>
</protein>
<feature type="domain" description="Gfo/Idh/MocA-like oxidoreductase N-terminal" evidence="1">
    <location>
        <begin position="20"/>
        <end position="131"/>
    </location>
</feature>
<dbReference type="AlphaFoldDB" id="A0A4Z1E1M3"/>
<dbReference type="PANTHER" id="PTHR43377:SF1">
    <property type="entry name" value="BILIVERDIN REDUCTASE A"/>
    <property type="match status" value="1"/>
</dbReference>
<accession>A0A4Z1E1M3</accession>
<dbReference type="Gene3D" id="3.40.50.720">
    <property type="entry name" value="NAD(P)-binding Rossmann-like Domain"/>
    <property type="match status" value="1"/>
</dbReference>
<dbReference type="RefSeq" id="WP_135849184.1">
    <property type="nucleotide sequence ID" value="NZ_RHPJ01000002.1"/>
</dbReference>
<dbReference type="EMBL" id="RHPJ01000002">
    <property type="protein sequence ID" value="TGO05129.1"/>
    <property type="molecule type" value="Genomic_DNA"/>
</dbReference>
<name>A0A4Z1E1M3_9MICO</name>
<evidence type="ECO:0000259" key="1">
    <source>
        <dbReference type="Pfam" id="PF01408"/>
    </source>
</evidence>
<dbReference type="Proteomes" id="UP000297318">
    <property type="component" value="Unassembled WGS sequence"/>
</dbReference>
<comment type="caution">
    <text evidence="2">The sequence shown here is derived from an EMBL/GenBank/DDBJ whole genome shotgun (WGS) entry which is preliminary data.</text>
</comment>
<dbReference type="Pfam" id="PF01408">
    <property type="entry name" value="GFO_IDH_MocA"/>
    <property type="match status" value="1"/>
</dbReference>